<gene>
    <name evidence="1" type="ORF">HMF3257_32750</name>
</gene>
<dbReference type="AlphaFoldDB" id="A0A327NXU9"/>
<reference evidence="1 2" key="1">
    <citation type="submission" date="2018-06" db="EMBL/GenBank/DDBJ databases">
        <title>Spirosoma sp. HMF3257 Genome sequencing and assembly.</title>
        <authorList>
            <person name="Kang H."/>
            <person name="Cha I."/>
            <person name="Kim H."/>
            <person name="Kang J."/>
            <person name="Joh K."/>
        </authorList>
    </citation>
    <scope>NUCLEOTIDE SEQUENCE [LARGE SCALE GENOMIC DNA]</scope>
    <source>
        <strain evidence="1 2">HMF3257</strain>
    </source>
</reference>
<evidence type="ECO:0000313" key="1">
    <source>
        <dbReference type="EMBL" id="RAI77718.1"/>
    </source>
</evidence>
<keyword evidence="2" id="KW-1185">Reference proteome</keyword>
<dbReference type="RefSeq" id="WP_111348639.1">
    <property type="nucleotide sequence ID" value="NZ_QLII01000001.1"/>
</dbReference>
<dbReference type="Proteomes" id="UP000249016">
    <property type="component" value="Unassembled WGS sequence"/>
</dbReference>
<protein>
    <submittedName>
        <fullName evidence="1">Uncharacterized protein</fullName>
    </submittedName>
</protein>
<accession>A0A327NXU9</accession>
<name>A0A327NXU9_9BACT</name>
<evidence type="ECO:0000313" key="2">
    <source>
        <dbReference type="Proteomes" id="UP000249016"/>
    </source>
</evidence>
<dbReference type="EMBL" id="QLII01000001">
    <property type="protein sequence ID" value="RAI77718.1"/>
    <property type="molecule type" value="Genomic_DNA"/>
</dbReference>
<sequence length="81" mass="8883">MANNAVGRSVLGRTAGVQAEIRSRQVAVPRPEFILVDATTGKPVDQIKAQKSMSAAYYEQWKAQKANPLQKLTVIPGFDRN</sequence>
<proteinExistence type="predicted"/>
<comment type="caution">
    <text evidence="1">The sequence shown here is derived from an EMBL/GenBank/DDBJ whole genome shotgun (WGS) entry which is preliminary data.</text>
</comment>
<organism evidence="1 2">
    <name type="scientific">Spirosoma telluris</name>
    <dbReference type="NCBI Taxonomy" id="2183553"/>
    <lineage>
        <taxon>Bacteria</taxon>
        <taxon>Pseudomonadati</taxon>
        <taxon>Bacteroidota</taxon>
        <taxon>Cytophagia</taxon>
        <taxon>Cytophagales</taxon>
        <taxon>Cytophagaceae</taxon>
        <taxon>Spirosoma</taxon>
    </lineage>
</organism>